<dbReference type="CDD" id="cd00121">
    <property type="entry name" value="MATH"/>
    <property type="match status" value="2"/>
</dbReference>
<evidence type="ECO:0000259" key="1">
    <source>
        <dbReference type="PROSITE" id="PS50144"/>
    </source>
</evidence>
<dbReference type="AlphaFoldDB" id="A0A9P0YJE4"/>
<name>A0A9P0YJE4_CUSEU</name>
<organism evidence="2 3">
    <name type="scientific">Cuscuta europaea</name>
    <name type="common">European dodder</name>
    <dbReference type="NCBI Taxonomy" id="41803"/>
    <lineage>
        <taxon>Eukaryota</taxon>
        <taxon>Viridiplantae</taxon>
        <taxon>Streptophyta</taxon>
        <taxon>Embryophyta</taxon>
        <taxon>Tracheophyta</taxon>
        <taxon>Spermatophyta</taxon>
        <taxon>Magnoliopsida</taxon>
        <taxon>eudicotyledons</taxon>
        <taxon>Gunneridae</taxon>
        <taxon>Pentapetalae</taxon>
        <taxon>asterids</taxon>
        <taxon>lamiids</taxon>
        <taxon>Solanales</taxon>
        <taxon>Convolvulaceae</taxon>
        <taxon>Cuscuteae</taxon>
        <taxon>Cuscuta</taxon>
        <taxon>Cuscuta subgen. Cuscuta</taxon>
    </lineage>
</organism>
<evidence type="ECO:0000313" key="2">
    <source>
        <dbReference type="EMBL" id="CAH9061026.1"/>
    </source>
</evidence>
<sequence>MCVYPKGNKKAKGTDHISLYLQIVDTEKFPGGWEIHTKFCLFVYDHFNDKYLAFQDAGSKTRRFNCVKTEWGFDKLLPLSTFNDPSKGYLVDDTCAFGAEILAVSIATKHEFLSMVKEPMGRSYTWTVKNFAAQKRNQSISSEFIVEGRKWKLQIYPCGDPLKSKGPKFVPFPGFG</sequence>
<reference evidence="2" key="1">
    <citation type="submission" date="2022-07" db="EMBL/GenBank/DDBJ databases">
        <authorList>
            <person name="Macas J."/>
            <person name="Novak P."/>
            <person name="Neumann P."/>
        </authorList>
    </citation>
    <scope>NUCLEOTIDE SEQUENCE</scope>
</reference>
<dbReference type="PANTHER" id="PTHR46162">
    <property type="entry name" value="TRAF-LIKE FAMILY PROTEIN"/>
    <property type="match status" value="1"/>
</dbReference>
<dbReference type="InterPro" id="IPR008974">
    <property type="entry name" value="TRAF-like"/>
</dbReference>
<feature type="domain" description="MATH" evidence="1">
    <location>
        <begin position="1"/>
        <end position="101"/>
    </location>
</feature>
<dbReference type="PANTHER" id="PTHR46162:SF40">
    <property type="entry name" value="TRAF-LIKE FAMILY PROTEIN"/>
    <property type="match status" value="1"/>
</dbReference>
<dbReference type="Proteomes" id="UP001152484">
    <property type="component" value="Unassembled WGS sequence"/>
</dbReference>
<proteinExistence type="predicted"/>
<keyword evidence="3" id="KW-1185">Reference proteome</keyword>
<feature type="domain" description="MATH" evidence="1">
    <location>
        <begin position="121"/>
        <end position="176"/>
    </location>
</feature>
<dbReference type="Gene3D" id="2.60.210.10">
    <property type="entry name" value="Apoptosis, Tumor Necrosis Factor Receptor Associated Protein 2, Chain A"/>
    <property type="match status" value="2"/>
</dbReference>
<evidence type="ECO:0000313" key="3">
    <source>
        <dbReference type="Proteomes" id="UP001152484"/>
    </source>
</evidence>
<accession>A0A9P0YJE4</accession>
<dbReference type="EMBL" id="CAMAPE010000004">
    <property type="protein sequence ID" value="CAH9061026.1"/>
    <property type="molecule type" value="Genomic_DNA"/>
</dbReference>
<dbReference type="OrthoDB" id="1743416at2759"/>
<dbReference type="Pfam" id="PF22486">
    <property type="entry name" value="MATH_2"/>
    <property type="match status" value="1"/>
</dbReference>
<gene>
    <name evidence="2" type="ORF">CEURO_LOCUS1664</name>
</gene>
<comment type="caution">
    <text evidence="2">The sequence shown here is derived from an EMBL/GenBank/DDBJ whole genome shotgun (WGS) entry which is preliminary data.</text>
</comment>
<dbReference type="SUPFAM" id="SSF49599">
    <property type="entry name" value="TRAF domain-like"/>
    <property type="match status" value="2"/>
</dbReference>
<dbReference type="InterPro" id="IPR002083">
    <property type="entry name" value="MATH/TRAF_dom"/>
</dbReference>
<protein>
    <recommendedName>
        <fullName evidence="1">MATH domain-containing protein</fullName>
    </recommendedName>
</protein>
<dbReference type="PROSITE" id="PS50144">
    <property type="entry name" value="MATH"/>
    <property type="match status" value="2"/>
</dbReference>